<dbReference type="Proteomes" id="UP000183561">
    <property type="component" value="Unassembled WGS sequence"/>
</dbReference>
<evidence type="ECO:0000256" key="3">
    <source>
        <dbReference type="ARBA" id="ARBA00022512"/>
    </source>
</evidence>
<name>A0A1H4XI35_9NOCA</name>
<dbReference type="Pfam" id="PF13561">
    <property type="entry name" value="adh_short_C2"/>
    <property type="match status" value="1"/>
</dbReference>
<dbReference type="Gene3D" id="3.40.50.720">
    <property type="entry name" value="NAD(P)-binding Rossmann-like Domain"/>
    <property type="match status" value="1"/>
</dbReference>
<dbReference type="PROSITE" id="PS00061">
    <property type="entry name" value="ADH_SHORT"/>
    <property type="match status" value="1"/>
</dbReference>
<dbReference type="GO" id="GO:0032787">
    <property type="term" value="P:monocarboxylic acid metabolic process"/>
    <property type="evidence" value="ECO:0007669"/>
    <property type="project" value="UniProtKB-ARBA"/>
</dbReference>
<dbReference type="InterPro" id="IPR002347">
    <property type="entry name" value="SDR_fam"/>
</dbReference>
<dbReference type="InterPro" id="IPR050259">
    <property type="entry name" value="SDR"/>
</dbReference>
<dbReference type="PRINTS" id="PR00081">
    <property type="entry name" value="GDHRDH"/>
</dbReference>
<dbReference type="GO" id="GO:0004316">
    <property type="term" value="F:3-oxoacyl-[acyl-carrier-protein] reductase (NADPH) activity"/>
    <property type="evidence" value="ECO:0007669"/>
    <property type="project" value="UniProtKB-EC"/>
</dbReference>
<organism evidence="7 8">
    <name type="scientific">Rhodococcus koreensis</name>
    <dbReference type="NCBI Taxonomy" id="99653"/>
    <lineage>
        <taxon>Bacteria</taxon>
        <taxon>Bacillati</taxon>
        <taxon>Actinomycetota</taxon>
        <taxon>Actinomycetes</taxon>
        <taxon>Mycobacteriales</taxon>
        <taxon>Nocardiaceae</taxon>
        <taxon>Rhodococcus</taxon>
    </lineage>
</organism>
<dbReference type="SUPFAM" id="SSF51735">
    <property type="entry name" value="NAD(P)-binding Rossmann-fold domains"/>
    <property type="match status" value="1"/>
</dbReference>
<protein>
    <recommendedName>
        <fullName evidence="5">3-oxoacyl-[acyl-carrier-protein] reductase MabA</fullName>
    </recommendedName>
</protein>
<dbReference type="PANTHER" id="PTHR42879">
    <property type="entry name" value="3-OXOACYL-(ACYL-CARRIER-PROTEIN) REDUCTASE"/>
    <property type="match status" value="1"/>
</dbReference>
<accession>A0A1H4XI35</accession>
<keyword evidence="4" id="KW-0560">Oxidoreductase</keyword>
<reference evidence="8" key="1">
    <citation type="submission" date="2016-10" db="EMBL/GenBank/DDBJ databases">
        <authorList>
            <person name="Varghese N."/>
            <person name="Submissions S."/>
        </authorList>
    </citation>
    <scope>NUCLEOTIDE SEQUENCE [LARGE SCALE GENOMIC DNA]</scope>
    <source>
        <strain evidence="8">DSM 44498</strain>
    </source>
</reference>
<dbReference type="InterPro" id="IPR020904">
    <property type="entry name" value="Sc_DH/Rdtase_CS"/>
</dbReference>
<evidence type="ECO:0000313" key="8">
    <source>
        <dbReference type="Proteomes" id="UP000183561"/>
    </source>
</evidence>
<evidence type="ECO:0000256" key="2">
    <source>
        <dbReference type="ARBA" id="ARBA00006484"/>
    </source>
</evidence>
<keyword evidence="3" id="KW-0134">Cell wall</keyword>
<evidence type="ECO:0000256" key="5">
    <source>
        <dbReference type="ARBA" id="ARBA00040781"/>
    </source>
</evidence>
<evidence type="ECO:0000256" key="4">
    <source>
        <dbReference type="ARBA" id="ARBA00023002"/>
    </source>
</evidence>
<dbReference type="NCBIfam" id="NF005559">
    <property type="entry name" value="PRK07231.1"/>
    <property type="match status" value="1"/>
</dbReference>
<gene>
    <name evidence="7" type="ORF">SAMN04490239_6591</name>
</gene>
<comment type="subcellular location">
    <subcellularLocation>
        <location evidence="1">Secreted</location>
        <location evidence="1">Cell wall</location>
    </subcellularLocation>
</comment>
<keyword evidence="8" id="KW-1185">Reference proteome</keyword>
<sequence length="272" mass="28239">MGREHALTAFPHEHHKTEKNMSNRVAFVTGGAQGIGKGISDALGAAGFRVAVADLNLEVAEETAAGIRDAGGQAIAVPVDVTDTASVQAAVKQVAEQFGPVEIVVNNAGWDDFMPFLKTDEAFWDRILDINFKGQLRVIQATVPGMVERGFGRVINIGSDAGRVGSSLEAVYSGAKGGIIAFTKTLAREIATKGVTANTVCPGPTDTPALRKFADSSGQEADKVIGGMTRAVPMKRLGKAEDIGAAVAYFASDAAEFVTGQTLSVSGGLTMS</sequence>
<keyword evidence="3" id="KW-0964">Secreted</keyword>
<evidence type="ECO:0000313" key="7">
    <source>
        <dbReference type="EMBL" id="SED05165.1"/>
    </source>
</evidence>
<dbReference type="EMBL" id="FNSV01000005">
    <property type="protein sequence ID" value="SED05165.1"/>
    <property type="molecule type" value="Genomic_DNA"/>
</dbReference>
<comment type="catalytic activity">
    <reaction evidence="6">
        <text>a (3R)-hydroxyacyl-[ACP] + NADP(+) = a 3-oxoacyl-[ACP] + NADPH + H(+)</text>
        <dbReference type="Rhea" id="RHEA:17397"/>
        <dbReference type="Rhea" id="RHEA-COMP:9916"/>
        <dbReference type="Rhea" id="RHEA-COMP:9945"/>
        <dbReference type="ChEBI" id="CHEBI:15378"/>
        <dbReference type="ChEBI" id="CHEBI:57783"/>
        <dbReference type="ChEBI" id="CHEBI:58349"/>
        <dbReference type="ChEBI" id="CHEBI:78776"/>
        <dbReference type="ChEBI" id="CHEBI:78827"/>
        <dbReference type="EC" id="1.1.1.100"/>
    </reaction>
    <physiologicalReaction direction="right-to-left" evidence="6">
        <dbReference type="Rhea" id="RHEA:17399"/>
    </physiologicalReaction>
</comment>
<dbReference type="AlphaFoldDB" id="A0A1H4XI35"/>
<dbReference type="InterPro" id="IPR036291">
    <property type="entry name" value="NAD(P)-bd_dom_sf"/>
</dbReference>
<dbReference type="PRINTS" id="PR00080">
    <property type="entry name" value="SDRFAMILY"/>
</dbReference>
<dbReference type="PANTHER" id="PTHR42879:SF2">
    <property type="entry name" value="3-OXOACYL-[ACYL-CARRIER-PROTEIN] REDUCTASE FABG"/>
    <property type="match status" value="1"/>
</dbReference>
<dbReference type="FunFam" id="3.40.50.720:FF:000084">
    <property type="entry name" value="Short-chain dehydrogenase reductase"/>
    <property type="match status" value="1"/>
</dbReference>
<comment type="similarity">
    <text evidence="2">Belongs to the short-chain dehydrogenases/reductases (SDR) family.</text>
</comment>
<evidence type="ECO:0000256" key="6">
    <source>
        <dbReference type="ARBA" id="ARBA00047400"/>
    </source>
</evidence>
<proteinExistence type="inferred from homology"/>
<evidence type="ECO:0000256" key="1">
    <source>
        <dbReference type="ARBA" id="ARBA00004191"/>
    </source>
</evidence>